<dbReference type="InterPro" id="IPR009014">
    <property type="entry name" value="Transketo_C/PFOR_II"/>
</dbReference>
<dbReference type="CDD" id="cd07036">
    <property type="entry name" value="TPP_PYR_E1-PDHc-beta_like"/>
    <property type="match status" value="1"/>
</dbReference>
<dbReference type="InterPro" id="IPR029061">
    <property type="entry name" value="THDP-binding"/>
</dbReference>
<evidence type="ECO:0000256" key="2">
    <source>
        <dbReference type="ARBA" id="ARBA00023052"/>
    </source>
</evidence>
<evidence type="ECO:0000313" key="4">
    <source>
        <dbReference type="EMBL" id="CAH0993085.1"/>
    </source>
</evidence>
<organism evidence="4 5">
    <name type="scientific">Sinobacterium norvegicum</name>
    <dbReference type="NCBI Taxonomy" id="1641715"/>
    <lineage>
        <taxon>Bacteria</taxon>
        <taxon>Pseudomonadati</taxon>
        <taxon>Pseudomonadota</taxon>
        <taxon>Gammaproteobacteria</taxon>
        <taxon>Cellvibrionales</taxon>
        <taxon>Spongiibacteraceae</taxon>
        <taxon>Sinobacterium</taxon>
    </lineage>
</organism>
<reference evidence="4" key="1">
    <citation type="submission" date="2021-12" db="EMBL/GenBank/DDBJ databases">
        <authorList>
            <person name="Rodrigo-Torres L."/>
            <person name="Arahal R. D."/>
            <person name="Lucena T."/>
        </authorList>
    </citation>
    <scope>NUCLEOTIDE SEQUENCE</scope>
    <source>
        <strain evidence="4">CECT 8267</strain>
    </source>
</reference>
<gene>
    <name evidence="4" type="primary">acoB</name>
    <name evidence="4" type="ORF">SIN8267_03224</name>
</gene>
<dbReference type="Proteomes" id="UP000838100">
    <property type="component" value="Unassembled WGS sequence"/>
</dbReference>
<dbReference type="RefSeq" id="WP_237445767.1">
    <property type="nucleotide sequence ID" value="NZ_CAKLPX010000004.1"/>
</dbReference>
<dbReference type="InterPro" id="IPR033248">
    <property type="entry name" value="Transketolase_C"/>
</dbReference>
<dbReference type="SMART" id="SM00861">
    <property type="entry name" value="Transket_pyr"/>
    <property type="match status" value="1"/>
</dbReference>
<name>A0ABM9AJ36_9GAMM</name>
<dbReference type="GO" id="GO:0016491">
    <property type="term" value="F:oxidoreductase activity"/>
    <property type="evidence" value="ECO:0007669"/>
    <property type="project" value="UniProtKB-KW"/>
</dbReference>
<keyword evidence="5" id="KW-1185">Reference proteome</keyword>
<dbReference type="EMBL" id="CAKLPX010000004">
    <property type="protein sequence ID" value="CAH0993085.1"/>
    <property type="molecule type" value="Genomic_DNA"/>
</dbReference>
<dbReference type="SUPFAM" id="SSF52922">
    <property type="entry name" value="TK C-terminal domain-like"/>
    <property type="match status" value="1"/>
</dbReference>
<dbReference type="Gene3D" id="3.40.50.920">
    <property type="match status" value="1"/>
</dbReference>
<evidence type="ECO:0000259" key="3">
    <source>
        <dbReference type="SMART" id="SM00861"/>
    </source>
</evidence>
<dbReference type="InterPro" id="IPR005475">
    <property type="entry name" value="Transketolase-like_Pyr-bd"/>
</dbReference>
<dbReference type="Pfam" id="PF02779">
    <property type="entry name" value="Transket_pyr"/>
    <property type="match status" value="1"/>
</dbReference>
<comment type="caution">
    <text evidence="4">The sequence shown here is derived from an EMBL/GenBank/DDBJ whole genome shotgun (WGS) entry which is preliminary data.</text>
</comment>
<accession>A0ABM9AJ36</accession>
<evidence type="ECO:0000256" key="1">
    <source>
        <dbReference type="ARBA" id="ARBA00023002"/>
    </source>
</evidence>
<feature type="domain" description="Transketolase-like pyrimidine-binding" evidence="3">
    <location>
        <begin position="4"/>
        <end position="189"/>
    </location>
</feature>
<keyword evidence="2" id="KW-0786">Thiamine pyrophosphate</keyword>
<proteinExistence type="predicted"/>
<dbReference type="PANTHER" id="PTHR43257">
    <property type="entry name" value="PYRUVATE DEHYDROGENASE E1 COMPONENT BETA SUBUNIT"/>
    <property type="match status" value="1"/>
</dbReference>
<protein>
    <submittedName>
        <fullName evidence="4">Acetoin:2,6-dichlorophenolindophenol oxidoreductase subunit beta</fullName>
        <ecNumber evidence="4">1.1.1.-</ecNumber>
    </submittedName>
</protein>
<keyword evidence="1 4" id="KW-0560">Oxidoreductase</keyword>
<dbReference type="Pfam" id="PF02780">
    <property type="entry name" value="Transketolase_C"/>
    <property type="match status" value="1"/>
</dbReference>
<evidence type="ECO:0000313" key="5">
    <source>
        <dbReference type="Proteomes" id="UP000838100"/>
    </source>
</evidence>
<dbReference type="SUPFAM" id="SSF52518">
    <property type="entry name" value="Thiamin diphosphate-binding fold (THDP-binding)"/>
    <property type="match status" value="1"/>
</dbReference>
<dbReference type="EC" id="1.1.1.-" evidence="4"/>
<sequence length="337" mass="36382">MPVKTYREAINEALRQSMREDPSVIVLGEEVSGGAGCEGERDAYGGVMGVTKGLFPEFGEARVIDTPITESAIIGAAAGAAQTGLRPVAELMFMDFLGVCFDQVYNQAAKFHYMFGGKSQCPMVVRCTVGAGWSAGAQHSQNLTNMVTMVPGLKVVCPTNAYDAKGLMVQAIKDNDCVIFVEDKMLYDTSCEVPDEMYAVPFGEANFYREGSDVTVVAVSNPMHKVLPVVDRLAKEGISCDVIDPRTTSPLDEESILESVETTGRLVIVDEMTPRCGIAADISSIVAEKAFGALRAPIRKVTAAHCPVPFAPNLEQHWMPKDAEIEAAIREVLEYGQ</sequence>
<dbReference type="Gene3D" id="3.40.50.970">
    <property type="match status" value="1"/>
</dbReference>
<dbReference type="PANTHER" id="PTHR43257:SF3">
    <property type="entry name" value="ACETOIN:2,6-DICHLOROPHENOLINDOPHENOL OXIDOREDUCTASE SUBUNIT BETA"/>
    <property type="match status" value="1"/>
</dbReference>
<dbReference type="NCBIfam" id="NF006667">
    <property type="entry name" value="PRK09212.1"/>
    <property type="match status" value="1"/>
</dbReference>